<dbReference type="InterPro" id="IPR011989">
    <property type="entry name" value="ARM-like"/>
</dbReference>
<protein>
    <recommendedName>
        <fullName evidence="5">Leucine rich repeat variant</fullName>
    </recommendedName>
</protein>
<name>A0AAV4K3S3_9DEIO</name>
<reference evidence="1" key="1">
    <citation type="journal article" date="2014" name="Int. J. Syst. Evol. Microbiol.">
        <title>Complete genome of a new Firmicutes species belonging to the dominant human colonic microbiota ('Ruminococcus bicirculans') reveals two chromosomes and a selective capacity to utilize plant glucans.</title>
        <authorList>
            <consortium name="NISC Comparative Sequencing Program"/>
            <person name="Wegmann U."/>
            <person name="Louis P."/>
            <person name="Goesmann A."/>
            <person name="Henrissat B."/>
            <person name="Duncan S.H."/>
            <person name="Flint H.J."/>
        </authorList>
    </citation>
    <scope>NUCLEOTIDE SEQUENCE</scope>
    <source>
        <strain evidence="1">CGMCC 1.8884</strain>
    </source>
</reference>
<sequence>MLGPHIAAAELTRLAASPDAALRASVAAHPNTPPPVLAELGAEFPAEVLGNPALPLLRLAQPGLLAGWPARTLEALTTVPGAPDWLLRLAAAHEKIDVQLAAVTRTELPGDVLERLSRSPFWTIREYVARKPQLPPGVLAHLARDLDYGVRLTVANRPGLPPDLRHLLRRDPHPLVQAVILLAEGERG</sequence>
<evidence type="ECO:0000313" key="3">
    <source>
        <dbReference type="Proteomes" id="UP000630135"/>
    </source>
</evidence>
<dbReference type="EMBL" id="BMMA01000007">
    <property type="protein sequence ID" value="GGI79186.1"/>
    <property type="molecule type" value="Genomic_DNA"/>
</dbReference>
<dbReference type="Pfam" id="PF01816">
    <property type="entry name" value="LRV"/>
    <property type="match status" value="2"/>
</dbReference>
<reference evidence="2" key="4">
    <citation type="submission" date="2023-08" db="EMBL/GenBank/DDBJ databases">
        <authorList>
            <person name="Sun Q."/>
            <person name="Zhou Y."/>
        </authorList>
    </citation>
    <scope>NUCLEOTIDE SEQUENCE</scope>
    <source>
        <strain evidence="1">CGMCC 1.8884</strain>
        <strain evidence="2">CGMCC 1.8885</strain>
    </source>
</reference>
<evidence type="ECO:0000313" key="4">
    <source>
        <dbReference type="Proteomes" id="UP000652720"/>
    </source>
</evidence>
<keyword evidence="3" id="KW-1185">Reference proteome</keyword>
<comment type="caution">
    <text evidence="2">The sequence shown here is derived from an EMBL/GenBank/DDBJ whole genome shotgun (WGS) entry which is preliminary data.</text>
</comment>
<dbReference type="InterPro" id="IPR016024">
    <property type="entry name" value="ARM-type_fold"/>
</dbReference>
<proteinExistence type="predicted"/>
<dbReference type="EMBL" id="BMLZ01000071">
    <property type="protein sequence ID" value="GGI68034.1"/>
    <property type="molecule type" value="Genomic_DNA"/>
</dbReference>
<dbReference type="Proteomes" id="UP000630135">
    <property type="component" value="Unassembled WGS sequence"/>
</dbReference>
<reference evidence="3" key="3">
    <citation type="journal article" date="2019" name="Int. J. Syst. Evol. Microbiol.">
        <title>The Global Catalogue of Microorganisms (GCM) 10K type strain sequencing project: providing services to taxonomists for standard genome sequencing and annotation.</title>
        <authorList>
            <consortium name="The Broad Institute Genomics Platform"/>
            <consortium name="The Broad Institute Genome Sequencing Center for Infectious Disease"/>
            <person name="Wu L."/>
            <person name="Ma J."/>
        </authorList>
    </citation>
    <scope>NUCLEOTIDE SEQUENCE [LARGE SCALE GENOMIC DNA]</scope>
    <source>
        <strain evidence="3">CGMCC 1.8884</strain>
    </source>
</reference>
<dbReference type="RefSeq" id="WP_017871852.1">
    <property type="nucleotide sequence ID" value="NZ_BMLZ01000071.1"/>
</dbReference>
<dbReference type="Proteomes" id="UP000652720">
    <property type="component" value="Unassembled WGS sequence"/>
</dbReference>
<dbReference type="SUPFAM" id="SSF48371">
    <property type="entry name" value="ARM repeat"/>
    <property type="match status" value="1"/>
</dbReference>
<reference evidence="2" key="2">
    <citation type="journal article" date="2014" name="Int. J. Syst. Evol. Microbiol.">
        <title>Complete genome sequence of Corynebacterium casei LMG S-19264T (=DSM 44701T), isolated from a smear-ripened cheese.</title>
        <authorList>
            <consortium name="US DOE Joint Genome Institute (JGI-PGF)"/>
            <person name="Walter F."/>
            <person name="Albersmeier A."/>
            <person name="Kalinowski J."/>
            <person name="Ruckert C."/>
        </authorList>
    </citation>
    <scope>NUCLEOTIDE SEQUENCE</scope>
    <source>
        <strain evidence="2">CGMCC 1.8885</strain>
    </source>
</reference>
<gene>
    <name evidence="1" type="ORF">GCM10008021_30330</name>
    <name evidence="2" type="ORF">GCM10010914_11700</name>
</gene>
<dbReference type="GeneID" id="59165841"/>
<organism evidence="2 4">
    <name type="scientific">Deinococcus wulumuqiensis</name>
    <dbReference type="NCBI Taxonomy" id="980427"/>
    <lineage>
        <taxon>Bacteria</taxon>
        <taxon>Thermotogati</taxon>
        <taxon>Deinococcota</taxon>
        <taxon>Deinococci</taxon>
        <taxon>Deinococcales</taxon>
        <taxon>Deinococcaceae</taxon>
        <taxon>Deinococcus</taxon>
    </lineage>
</organism>
<accession>A0AAV4K3S3</accession>
<dbReference type="Gene3D" id="1.25.10.10">
    <property type="entry name" value="Leucine-rich Repeat Variant"/>
    <property type="match status" value="1"/>
</dbReference>
<evidence type="ECO:0000313" key="2">
    <source>
        <dbReference type="EMBL" id="GGI79186.1"/>
    </source>
</evidence>
<dbReference type="InterPro" id="IPR004830">
    <property type="entry name" value="LRR_variant"/>
</dbReference>
<evidence type="ECO:0000313" key="1">
    <source>
        <dbReference type="EMBL" id="GGI68034.1"/>
    </source>
</evidence>
<evidence type="ECO:0008006" key="5">
    <source>
        <dbReference type="Google" id="ProtNLM"/>
    </source>
</evidence>
<dbReference type="AlphaFoldDB" id="A0AAV4K3S3"/>